<feature type="domain" description="HD/PDEase" evidence="1">
    <location>
        <begin position="2"/>
        <end position="113"/>
    </location>
</feature>
<reference evidence="2 3" key="1">
    <citation type="submission" date="2020-12" db="EMBL/GenBank/DDBJ databases">
        <title>Vagococcus allomyrinae sp. nov. and Enterococcus lavae sp. nov., isolated from the larvae of Allomyrina dichotoma.</title>
        <authorList>
            <person name="Lee S.D."/>
        </authorList>
    </citation>
    <scope>NUCLEOTIDE SEQUENCE [LARGE SCALE GENOMIC DNA]</scope>
    <source>
        <strain evidence="2 3">BWM-S5</strain>
    </source>
</reference>
<dbReference type="PANTHER" id="PTHR33594:SF1">
    <property type="entry name" value="HD_PDEASE DOMAIN-CONTAINING PROTEIN"/>
    <property type="match status" value="1"/>
</dbReference>
<name>A0ABS4CGG3_9ENTE</name>
<evidence type="ECO:0000313" key="3">
    <source>
        <dbReference type="Proteomes" id="UP000673375"/>
    </source>
</evidence>
<dbReference type="PANTHER" id="PTHR33594">
    <property type="entry name" value="SUPERFAMILY HYDROLASE, PUTATIVE (AFU_ORTHOLOGUE AFUA_1G03035)-RELATED"/>
    <property type="match status" value="1"/>
</dbReference>
<organism evidence="2 3">
    <name type="scientific">Enterococcus larvae</name>
    <dbReference type="NCBI Taxonomy" id="2794352"/>
    <lineage>
        <taxon>Bacteria</taxon>
        <taxon>Bacillati</taxon>
        <taxon>Bacillota</taxon>
        <taxon>Bacilli</taxon>
        <taxon>Lactobacillales</taxon>
        <taxon>Enterococcaceae</taxon>
        <taxon>Enterococcus</taxon>
    </lineage>
</organism>
<sequence>MDHVKRVVQLAEEIAAHETCSLFVVKAGAYLHDVIDDKLVVNEEEACQKAAIFLRDIGVTSGITKEILHVMTNVSYSKEVLQGRNRLLTIEAEIVQDADRLDALGAMGIIRTAYYGGKKGHKIHDPQKPVQRFETKEAYREGSTVINHFYEKLLKLQEGLHTEHARKLGKKKHDFLLLFLEQFLEEWG</sequence>
<comment type="caution">
    <text evidence="2">The sequence shown here is derived from an EMBL/GenBank/DDBJ whole genome shotgun (WGS) entry which is preliminary data.</text>
</comment>
<keyword evidence="3" id="KW-1185">Reference proteome</keyword>
<evidence type="ECO:0000259" key="1">
    <source>
        <dbReference type="SMART" id="SM00471"/>
    </source>
</evidence>
<dbReference type="Gene3D" id="1.10.3210.50">
    <property type="match status" value="1"/>
</dbReference>
<accession>A0ABS4CGG3</accession>
<dbReference type="InterPro" id="IPR006674">
    <property type="entry name" value="HD_domain"/>
</dbReference>
<protein>
    <submittedName>
        <fullName evidence="2">HD domain-containing protein</fullName>
    </submittedName>
</protein>
<dbReference type="Proteomes" id="UP000673375">
    <property type="component" value="Unassembled WGS sequence"/>
</dbReference>
<evidence type="ECO:0000313" key="2">
    <source>
        <dbReference type="EMBL" id="MBP1045706.1"/>
    </source>
</evidence>
<dbReference type="SMART" id="SM00471">
    <property type="entry name" value="HDc"/>
    <property type="match status" value="1"/>
</dbReference>
<gene>
    <name evidence="2" type="ORF">I6N96_05400</name>
</gene>
<dbReference type="RefSeq" id="WP_209556493.1">
    <property type="nucleotide sequence ID" value="NZ_JAEDXU010000002.1"/>
</dbReference>
<dbReference type="SUPFAM" id="SSF109604">
    <property type="entry name" value="HD-domain/PDEase-like"/>
    <property type="match status" value="1"/>
</dbReference>
<dbReference type="InterPro" id="IPR003607">
    <property type="entry name" value="HD/PDEase_dom"/>
</dbReference>
<proteinExistence type="predicted"/>
<dbReference type="Pfam" id="PF01966">
    <property type="entry name" value="HD"/>
    <property type="match status" value="1"/>
</dbReference>
<dbReference type="EMBL" id="JAEDXU010000002">
    <property type="protein sequence ID" value="MBP1045706.1"/>
    <property type="molecule type" value="Genomic_DNA"/>
</dbReference>
<dbReference type="CDD" id="cd00077">
    <property type="entry name" value="HDc"/>
    <property type="match status" value="1"/>
</dbReference>